<gene>
    <name evidence="2" type="ORF">HMPREF9371_1379</name>
</gene>
<evidence type="ECO:0000313" key="2">
    <source>
        <dbReference type="EMBL" id="EGY52390.1"/>
    </source>
</evidence>
<dbReference type="PANTHER" id="PTHR37300">
    <property type="entry name" value="UPF0291 PROTEIN CBO2609/CLC_2481"/>
    <property type="match status" value="1"/>
</dbReference>
<evidence type="ECO:0000313" key="3">
    <source>
        <dbReference type="Proteomes" id="UP000003019"/>
    </source>
</evidence>
<dbReference type="HOGENOM" id="CLU_2001424_0_0_4"/>
<dbReference type="PATRIC" id="fig|1032488.3.peg.1300"/>
<keyword evidence="1" id="KW-0963">Cytoplasm</keyword>
<dbReference type="HAMAP" id="MF_01103">
    <property type="entry name" value="UPF0291"/>
    <property type="match status" value="1"/>
</dbReference>
<dbReference type="EMBL" id="AGAY01000050">
    <property type="protein sequence ID" value="EGY52390.1"/>
    <property type="molecule type" value="Genomic_DNA"/>
</dbReference>
<dbReference type="SUPFAM" id="SSF158221">
    <property type="entry name" value="YnzC-like"/>
    <property type="match status" value="1"/>
</dbReference>
<dbReference type="AlphaFoldDB" id="G4CIB9"/>
<dbReference type="InterPro" id="IPR009242">
    <property type="entry name" value="DUF896"/>
</dbReference>
<sequence>MLISLYCVQYAQENKKPSKNSGSFIAVCKPAQTASKRQADWNKECIMRIMELDRINELARKAKTEGLNAAELAEQVALRQAYIRQVCGQLNNMLSTVTVVDPEGQDVTPAKLRAAQATGMQTTV</sequence>
<dbReference type="STRING" id="1032488.HMPREF9371_1379"/>
<dbReference type="Gene3D" id="1.10.287.540">
    <property type="entry name" value="Helix hairpin bin"/>
    <property type="match status" value="1"/>
</dbReference>
<protein>
    <submittedName>
        <fullName evidence="2">Protein of hypothetical function DUF896</fullName>
    </submittedName>
</protein>
<name>G4CIB9_9NEIS</name>
<organism evidence="2 3">
    <name type="scientific">Neisseria shayeganii 871</name>
    <dbReference type="NCBI Taxonomy" id="1032488"/>
    <lineage>
        <taxon>Bacteria</taxon>
        <taxon>Pseudomonadati</taxon>
        <taxon>Pseudomonadota</taxon>
        <taxon>Betaproteobacteria</taxon>
        <taxon>Neisseriales</taxon>
        <taxon>Neisseriaceae</taxon>
        <taxon>Neisseria</taxon>
    </lineage>
</organism>
<reference evidence="2 3" key="1">
    <citation type="submission" date="2011-05" db="EMBL/GenBank/DDBJ databases">
        <authorList>
            <person name="Muzny D."/>
            <person name="Qin X."/>
            <person name="Deng J."/>
            <person name="Jiang H."/>
            <person name="Liu Y."/>
            <person name="Qu J."/>
            <person name="Song X.-Z."/>
            <person name="Zhang L."/>
            <person name="Thornton R."/>
            <person name="Coyle M."/>
            <person name="Francisco L."/>
            <person name="Jackson L."/>
            <person name="Javaid M."/>
            <person name="Korchina V."/>
            <person name="Kovar C."/>
            <person name="Mata R."/>
            <person name="Mathew T."/>
            <person name="Ngo R."/>
            <person name="Nguyen L."/>
            <person name="Nguyen N."/>
            <person name="Okwuonu G."/>
            <person name="Ongeri F."/>
            <person name="Pham C."/>
            <person name="Simmons D."/>
            <person name="Wilczek-Boney K."/>
            <person name="Hale W."/>
            <person name="Jakkamsetti A."/>
            <person name="Pham P."/>
            <person name="Ruth R."/>
            <person name="San Lucas F."/>
            <person name="Warren J."/>
            <person name="Zhang J."/>
            <person name="Zhao Z."/>
            <person name="Zhou C."/>
            <person name="Zhu D."/>
            <person name="Lee S."/>
            <person name="Bess C."/>
            <person name="Blankenburg K."/>
            <person name="Forbes L."/>
            <person name="Fu Q."/>
            <person name="Gubbala S."/>
            <person name="Hirani K."/>
            <person name="Jayaseelan J.C."/>
            <person name="Lara F."/>
            <person name="Munidasa M."/>
            <person name="Palculict T."/>
            <person name="Patil S."/>
            <person name="Pu L.-L."/>
            <person name="Saada N."/>
            <person name="Tang L."/>
            <person name="Weissenberger G."/>
            <person name="Zhu Y."/>
            <person name="Hemphill L."/>
            <person name="Shang Y."/>
            <person name="Youmans B."/>
            <person name="Ayvaz T."/>
            <person name="Ross M."/>
            <person name="Santibanez J."/>
            <person name="Aqrawi P."/>
            <person name="Gross S."/>
            <person name="Joshi V."/>
            <person name="Fowler G."/>
            <person name="Nazareth L."/>
            <person name="Reid J."/>
            <person name="Worley K."/>
            <person name="Petrosino J."/>
            <person name="Highlander S."/>
            <person name="Gibbs R."/>
        </authorList>
    </citation>
    <scope>NUCLEOTIDE SEQUENCE [LARGE SCALE GENOMIC DNA]</scope>
    <source>
        <strain evidence="2 3">871</strain>
    </source>
</reference>
<accession>G4CIB9</accession>
<dbReference type="Proteomes" id="UP000003019">
    <property type="component" value="Unassembled WGS sequence"/>
</dbReference>
<keyword evidence="3" id="KW-1185">Reference proteome</keyword>
<evidence type="ECO:0000256" key="1">
    <source>
        <dbReference type="ARBA" id="ARBA00022490"/>
    </source>
</evidence>
<dbReference type="Pfam" id="PF05979">
    <property type="entry name" value="DUF896"/>
    <property type="match status" value="1"/>
</dbReference>
<dbReference type="PANTHER" id="PTHR37300:SF2">
    <property type="entry name" value="UPF0291 PROTEIN BC_1827"/>
    <property type="match status" value="1"/>
</dbReference>
<comment type="caution">
    <text evidence="2">The sequence shown here is derived from an EMBL/GenBank/DDBJ whole genome shotgun (WGS) entry which is preliminary data.</text>
</comment>
<proteinExistence type="inferred from homology"/>